<organism evidence="2 3">
    <name type="scientific">Cylindrobasidium torrendii FP15055 ss-10</name>
    <dbReference type="NCBI Taxonomy" id="1314674"/>
    <lineage>
        <taxon>Eukaryota</taxon>
        <taxon>Fungi</taxon>
        <taxon>Dikarya</taxon>
        <taxon>Basidiomycota</taxon>
        <taxon>Agaricomycotina</taxon>
        <taxon>Agaricomycetes</taxon>
        <taxon>Agaricomycetidae</taxon>
        <taxon>Agaricales</taxon>
        <taxon>Marasmiineae</taxon>
        <taxon>Physalacriaceae</taxon>
        <taxon>Cylindrobasidium</taxon>
    </lineage>
</organism>
<feature type="transmembrane region" description="Helical" evidence="1">
    <location>
        <begin position="134"/>
        <end position="155"/>
    </location>
</feature>
<evidence type="ECO:0000256" key="1">
    <source>
        <dbReference type="SAM" id="Phobius"/>
    </source>
</evidence>
<evidence type="ECO:0000313" key="2">
    <source>
        <dbReference type="EMBL" id="KIY62143.1"/>
    </source>
</evidence>
<keyword evidence="3" id="KW-1185">Reference proteome</keyword>
<feature type="transmembrane region" description="Helical" evidence="1">
    <location>
        <begin position="241"/>
        <end position="260"/>
    </location>
</feature>
<proteinExistence type="predicted"/>
<dbReference type="Proteomes" id="UP000054007">
    <property type="component" value="Unassembled WGS sequence"/>
</dbReference>
<sequence length="325" mass="36176">MNDVEGMLAPDELANVLFGPSILMTVFFVIYTAVFVQAMNRSRVKSRPSNIFAAHRDRIIRGSPMSLSNLMLYFASVSMWGLTFASLVCRWCLAVRRGSFLPEIKVAQSTLALVIFLADAILTWRCWAVFHCNIWVILVPILGMAAEVGLFLWNVSEGTPLALIAGGFFPAISLIATLYCTVAIGIRLVWQRRRGPGRTTGESTTSLRGVLEVIIETAVLYSVTLIVHVIVVWGIRGVGGTYYTEAIIICIAGMCPTWILTQVVNDRTPEHADAVDLFDGESVHTPTQMQYTSEPWEKDGIISRLEAVRLDSWRDSSQFDYVHRP</sequence>
<dbReference type="STRING" id="1314674.A0A0D7AUT0"/>
<feature type="transmembrane region" description="Helical" evidence="1">
    <location>
        <begin position="106"/>
        <end position="127"/>
    </location>
</feature>
<protein>
    <submittedName>
        <fullName evidence="2">Uncharacterized protein</fullName>
    </submittedName>
</protein>
<keyword evidence="1" id="KW-1133">Transmembrane helix</keyword>
<evidence type="ECO:0000313" key="3">
    <source>
        <dbReference type="Proteomes" id="UP000054007"/>
    </source>
</evidence>
<gene>
    <name evidence="2" type="ORF">CYLTODRAFT_427132</name>
</gene>
<reference evidence="2 3" key="1">
    <citation type="journal article" date="2015" name="Fungal Genet. Biol.">
        <title>Evolution of novel wood decay mechanisms in Agaricales revealed by the genome sequences of Fistulina hepatica and Cylindrobasidium torrendii.</title>
        <authorList>
            <person name="Floudas D."/>
            <person name="Held B.W."/>
            <person name="Riley R."/>
            <person name="Nagy L.G."/>
            <person name="Koehler G."/>
            <person name="Ransdell A.S."/>
            <person name="Younus H."/>
            <person name="Chow J."/>
            <person name="Chiniquy J."/>
            <person name="Lipzen A."/>
            <person name="Tritt A."/>
            <person name="Sun H."/>
            <person name="Haridas S."/>
            <person name="LaButti K."/>
            <person name="Ohm R.A."/>
            <person name="Kues U."/>
            <person name="Blanchette R.A."/>
            <person name="Grigoriev I.V."/>
            <person name="Minto R.E."/>
            <person name="Hibbett D.S."/>
        </authorList>
    </citation>
    <scope>NUCLEOTIDE SEQUENCE [LARGE SCALE GENOMIC DNA]</scope>
    <source>
        <strain evidence="2 3">FP15055 ss-10</strain>
    </source>
</reference>
<name>A0A0D7AUT0_9AGAR</name>
<feature type="transmembrane region" description="Helical" evidence="1">
    <location>
        <begin position="70"/>
        <end position="94"/>
    </location>
</feature>
<feature type="transmembrane region" description="Helical" evidence="1">
    <location>
        <begin position="161"/>
        <end position="190"/>
    </location>
</feature>
<feature type="transmembrane region" description="Helical" evidence="1">
    <location>
        <begin position="210"/>
        <end position="235"/>
    </location>
</feature>
<dbReference type="EMBL" id="KN880819">
    <property type="protein sequence ID" value="KIY62143.1"/>
    <property type="molecule type" value="Genomic_DNA"/>
</dbReference>
<keyword evidence="1" id="KW-0812">Transmembrane</keyword>
<keyword evidence="1" id="KW-0472">Membrane</keyword>
<dbReference type="OrthoDB" id="2756618at2759"/>
<feature type="transmembrane region" description="Helical" evidence="1">
    <location>
        <begin position="16"/>
        <end position="36"/>
    </location>
</feature>
<dbReference type="AlphaFoldDB" id="A0A0D7AUT0"/>
<accession>A0A0D7AUT0</accession>